<accession>A0A0C3QLG7</accession>
<feature type="compositionally biased region" description="Low complexity" evidence="4">
    <location>
        <begin position="70"/>
        <end position="82"/>
    </location>
</feature>
<organism evidence="6 7">
    <name type="scientific">Tulasnella calospora MUT 4182</name>
    <dbReference type="NCBI Taxonomy" id="1051891"/>
    <lineage>
        <taxon>Eukaryota</taxon>
        <taxon>Fungi</taxon>
        <taxon>Dikarya</taxon>
        <taxon>Basidiomycota</taxon>
        <taxon>Agaricomycotina</taxon>
        <taxon>Agaricomycetes</taxon>
        <taxon>Cantharellales</taxon>
        <taxon>Tulasnellaceae</taxon>
        <taxon>Tulasnella</taxon>
    </lineage>
</organism>
<feature type="compositionally biased region" description="Low complexity" evidence="4">
    <location>
        <begin position="472"/>
        <end position="483"/>
    </location>
</feature>
<sequence length="687" mass="73690">MDNVDGPQVSSASPLPSTTPSPTLILLCIVSSAALVSLALLIQSDSPFIRTIQHAGSRLWDRIGSDIWQTSSTSSSTASNSNKQQQHATGHGRSPSQSSSKKGKTIKGGKRKVVIAKDVDMSNIATGSQSRRRAGNSGTGATSTPSQQSNPSVSPAKPTVSKAIRQTSATSPSARSTPSPKKLSLLPTPATSPATEQPEPTTPTRPAAARTLSNTIFHTILNPRAAAYEFRAQYYNLPHDPSTTNDATSTTTQTLDHANPSSTGLPEPALATTSAPSDGTTPYETSGAVSPTPVGALQPYDAFLVLDVEATCEAGSRFDHPNEIIEWPVILMKWEDRDETTGTASKLVIVDEFTSFVRPTWRPQLSEFCTSLTGITQADIDPAPTFPEMLTLFEQWLQKHNLIPPPTALLTPPQSRCPSPTPFEFQNDNEDTVPLPSYPEPSSSASPLVPADTDGLTPPDLSGSASPPPATAPDLSTFSPALSTSSLSSPAPSFAFSARASQRTSQSSFGGWNAQQFLGPSVGEGYLGMDAENDWDNYAPPGTMSRFAWCTDGPFDLRDFLVKQCFISGIAVPDYFLGDVIDVRRVVGSWVENASRPATSASRPSRLPHQRHGKRPSLNIPQQLQALALGHFTGKQHRGIDDARNLCRIMESLASRNVSLEANMFVNPNRRWYWMGRDGVVYPPIQA</sequence>
<evidence type="ECO:0000256" key="2">
    <source>
        <dbReference type="ARBA" id="ARBA00022801"/>
    </source>
</evidence>
<feature type="compositionally biased region" description="Polar residues" evidence="4">
    <location>
        <begin position="139"/>
        <end position="153"/>
    </location>
</feature>
<dbReference type="InterPro" id="IPR036397">
    <property type="entry name" value="RNaseH_sf"/>
</dbReference>
<dbReference type="CDD" id="cd06133">
    <property type="entry name" value="ERI-1_3'hExo_like"/>
    <property type="match status" value="1"/>
</dbReference>
<feature type="compositionally biased region" description="Low complexity" evidence="4">
    <location>
        <begin position="167"/>
        <end position="206"/>
    </location>
</feature>
<feature type="compositionally biased region" description="Polar residues" evidence="4">
    <location>
        <begin position="271"/>
        <end position="289"/>
    </location>
</feature>
<dbReference type="STRING" id="1051891.A0A0C3QLG7"/>
<feature type="domain" description="Exonuclease" evidence="5">
    <location>
        <begin position="302"/>
        <end position="659"/>
    </location>
</feature>
<reference evidence="6 7" key="1">
    <citation type="submission" date="2014-04" db="EMBL/GenBank/DDBJ databases">
        <authorList>
            <consortium name="DOE Joint Genome Institute"/>
            <person name="Kuo A."/>
            <person name="Girlanda M."/>
            <person name="Perotto S."/>
            <person name="Kohler A."/>
            <person name="Nagy L.G."/>
            <person name="Floudas D."/>
            <person name="Copeland A."/>
            <person name="Barry K.W."/>
            <person name="Cichocki N."/>
            <person name="Veneault-Fourrey C."/>
            <person name="LaButti K."/>
            <person name="Lindquist E.A."/>
            <person name="Lipzen A."/>
            <person name="Lundell T."/>
            <person name="Morin E."/>
            <person name="Murat C."/>
            <person name="Sun H."/>
            <person name="Tunlid A."/>
            <person name="Henrissat B."/>
            <person name="Grigoriev I.V."/>
            <person name="Hibbett D.S."/>
            <person name="Martin F."/>
            <person name="Nordberg H.P."/>
            <person name="Cantor M.N."/>
            <person name="Hua S.X."/>
        </authorList>
    </citation>
    <scope>NUCLEOTIDE SEQUENCE [LARGE SCALE GENOMIC DNA]</scope>
    <source>
        <strain evidence="6 7">MUT 4182</strain>
    </source>
</reference>
<keyword evidence="3" id="KW-0269">Exonuclease</keyword>
<evidence type="ECO:0000256" key="4">
    <source>
        <dbReference type="SAM" id="MobiDB-lite"/>
    </source>
</evidence>
<name>A0A0C3QLG7_9AGAM</name>
<keyword evidence="7" id="KW-1185">Reference proteome</keyword>
<dbReference type="PANTHER" id="PTHR23044">
    <property type="entry name" value="3'-5' EXONUCLEASE ERI1-RELATED"/>
    <property type="match status" value="1"/>
</dbReference>
<feature type="region of interest" description="Disordered" evidence="4">
    <location>
        <begin position="239"/>
        <end position="292"/>
    </location>
</feature>
<feature type="compositionally biased region" description="Low complexity" evidence="4">
    <location>
        <begin position="594"/>
        <end position="605"/>
    </location>
</feature>
<feature type="region of interest" description="Disordered" evidence="4">
    <location>
        <begin position="404"/>
        <end position="483"/>
    </location>
</feature>
<dbReference type="InterPro" id="IPR047201">
    <property type="entry name" value="ERI-1_3'hExo-like"/>
</dbReference>
<dbReference type="HOGENOM" id="CLU_400715_0_0_1"/>
<keyword evidence="1" id="KW-0540">Nuclease</keyword>
<dbReference type="InterPro" id="IPR013520">
    <property type="entry name" value="Ribonucl_H"/>
</dbReference>
<dbReference type="SMART" id="SM00479">
    <property type="entry name" value="EXOIII"/>
    <property type="match status" value="1"/>
</dbReference>
<dbReference type="Gene3D" id="3.30.420.10">
    <property type="entry name" value="Ribonuclease H-like superfamily/Ribonuclease H"/>
    <property type="match status" value="1"/>
</dbReference>
<keyword evidence="2" id="KW-0378">Hydrolase</keyword>
<proteinExistence type="predicted"/>
<dbReference type="GO" id="GO:0003676">
    <property type="term" value="F:nucleic acid binding"/>
    <property type="evidence" value="ECO:0007669"/>
    <property type="project" value="InterPro"/>
</dbReference>
<feature type="compositionally biased region" description="Polar residues" evidence="4">
    <location>
        <begin position="255"/>
        <end position="264"/>
    </location>
</feature>
<feature type="compositionally biased region" description="Low complexity" evidence="4">
    <location>
        <begin position="243"/>
        <end position="254"/>
    </location>
</feature>
<evidence type="ECO:0000313" key="7">
    <source>
        <dbReference type="Proteomes" id="UP000054248"/>
    </source>
</evidence>
<evidence type="ECO:0000256" key="1">
    <source>
        <dbReference type="ARBA" id="ARBA00022722"/>
    </source>
</evidence>
<dbReference type="InterPro" id="IPR051274">
    <property type="entry name" value="3-5_Exoribonuclease"/>
</dbReference>
<feature type="region of interest" description="Disordered" evidence="4">
    <location>
        <begin position="594"/>
        <end position="616"/>
    </location>
</feature>
<dbReference type="PANTHER" id="PTHR23044:SF61">
    <property type="entry name" value="3'-5' EXORIBONUCLEASE 1-RELATED"/>
    <property type="match status" value="1"/>
</dbReference>
<evidence type="ECO:0000313" key="6">
    <source>
        <dbReference type="EMBL" id="KIO27464.1"/>
    </source>
</evidence>
<evidence type="ECO:0000259" key="5">
    <source>
        <dbReference type="SMART" id="SM00479"/>
    </source>
</evidence>
<dbReference type="Proteomes" id="UP000054248">
    <property type="component" value="Unassembled WGS sequence"/>
</dbReference>
<dbReference type="Pfam" id="PF00929">
    <property type="entry name" value="RNase_T"/>
    <property type="match status" value="1"/>
</dbReference>
<reference evidence="7" key="2">
    <citation type="submission" date="2015-01" db="EMBL/GenBank/DDBJ databases">
        <title>Evolutionary Origins and Diversification of the Mycorrhizal Mutualists.</title>
        <authorList>
            <consortium name="DOE Joint Genome Institute"/>
            <consortium name="Mycorrhizal Genomics Consortium"/>
            <person name="Kohler A."/>
            <person name="Kuo A."/>
            <person name="Nagy L.G."/>
            <person name="Floudas D."/>
            <person name="Copeland A."/>
            <person name="Barry K.W."/>
            <person name="Cichocki N."/>
            <person name="Veneault-Fourrey C."/>
            <person name="LaButti K."/>
            <person name="Lindquist E.A."/>
            <person name="Lipzen A."/>
            <person name="Lundell T."/>
            <person name="Morin E."/>
            <person name="Murat C."/>
            <person name="Riley R."/>
            <person name="Ohm R."/>
            <person name="Sun H."/>
            <person name="Tunlid A."/>
            <person name="Henrissat B."/>
            <person name="Grigoriev I.V."/>
            <person name="Hibbett D.S."/>
            <person name="Martin F."/>
        </authorList>
    </citation>
    <scope>NUCLEOTIDE SEQUENCE [LARGE SCALE GENOMIC DNA]</scope>
    <source>
        <strain evidence="7">MUT 4182</strain>
    </source>
</reference>
<evidence type="ECO:0000256" key="3">
    <source>
        <dbReference type="ARBA" id="ARBA00022839"/>
    </source>
</evidence>
<dbReference type="SUPFAM" id="SSF53098">
    <property type="entry name" value="Ribonuclease H-like"/>
    <property type="match status" value="2"/>
</dbReference>
<dbReference type="InterPro" id="IPR012337">
    <property type="entry name" value="RNaseH-like_sf"/>
</dbReference>
<dbReference type="AlphaFoldDB" id="A0A0C3QLG7"/>
<feature type="compositionally biased region" description="Basic residues" evidence="4">
    <location>
        <begin position="101"/>
        <end position="114"/>
    </location>
</feature>
<dbReference type="GO" id="GO:0000175">
    <property type="term" value="F:3'-5'-RNA exonuclease activity"/>
    <property type="evidence" value="ECO:0007669"/>
    <property type="project" value="InterPro"/>
</dbReference>
<gene>
    <name evidence="6" type="ORF">M407DRAFT_23280</name>
</gene>
<protein>
    <recommendedName>
        <fullName evidence="5">Exonuclease domain-containing protein</fullName>
    </recommendedName>
</protein>
<dbReference type="OrthoDB" id="448399at2759"/>
<dbReference type="EMBL" id="KN823008">
    <property type="protein sequence ID" value="KIO27464.1"/>
    <property type="molecule type" value="Genomic_DNA"/>
</dbReference>
<feature type="region of interest" description="Disordered" evidence="4">
    <location>
        <begin position="70"/>
        <end position="206"/>
    </location>
</feature>
<feature type="compositionally biased region" description="Basic residues" evidence="4">
    <location>
        <begin position="606"/>
        <end position="615"/>
    </location>
</feature>